<accession>Q1N5Q1</accession>
<name>Q1N5Q1_9GAMM</name>
<keyword evidence="1" id="KW-0472">Membrane</keyword>
<keyword evidence="3" id="KW-1185">Reference proteome</keyword>
<evidence type="ECO:0000256" key="1">
    <source>
        <dbReference type="SAM" id="Phobius"/>
    </source>
</evidence>
<feature type="transmembrane region" description="Helical" evidence="1">
    <location>
        <begin position="7"/>
        <end position="32"/>
    </location>
</feature>
<comment type="caution">
    <text evidence="2">The sequence shown here is derived from an EMBL/GenBank/DDBJ whole genome shotgun (WGS) entry which is preliminary data.</text>
</comment>
<dbReference type="STRING" id="207949.RED65_10874"/>
<sequence>MSIYVKPILLGTLFGLMSGIIGYFATVLYLSIGQGVTESSELVELLRSKEAMYWSMPFSFLALLISSFISSRKLHTGHYLVTFVVALVVCLSITLGPLKIISIHMNYLPILIGSLTGAYLAKKINKSSQQDGSEAAISA</sequence>
<evidence type="ECO:0000313" key="2">
    <source>
        <dbReference type="EMBL" id="EAT13891.1"/>
    </source>
</evidence>
<organism evidence="2 3">
    <name type="scientific">Bermanella marisrubri</name>
    <dbReference type="NCBI Taxonomy" id="207949"/>
    <lineage>
        <taxon>Bacteria</taxon>
        <taxon>Pseudomonadati</taxon>
        <taxon>Pseudomonadota</taxon>
        <taxon>Gammaproteobacteria</taxon>
        <taxon>Oceanospirillales</taxon>
        <taxon>Oceanospirillaceae</taxon>
        <taxon>Bermanella</taxon>
    </lineage>
</organism>
<gene>
    <name evidence="2" type="ORF">RED65_10874</name>
</gene>
<dbReference type="Proteomes" id="UP000004263">
    <property type="component" value="Unassembled WGS sequence"/>
</dbReference>
<feature type="transmembrane region" description="Helical" evidence="1">
    <location>
        <begin position="52"/>
        <end position="70"/>
    </location>
</feature>
<evidence type="ECO:0000313" key="3">
    <source>
        <dbReference type="Proteomes" id="UP000004263"/>
    </source>
</evidence>
<dbReference type="EMBL" id="AAQH01000001">
    <property type="protein sequence ID" value="EAT13891.1"/>
    <property type="molecule type" value="Genomic_DNA"/>
</dbReference>
<dbReference type="AlphaFoldDB" id="Q1N5Q1"/>
<keyword evidence="1" id="KW-1133">Transmembrane helix</keyword>
<reference evidence="2 3" key="1">
    <citation type="submission" date="2006-03" db="EMBL/GenBank/DDBJ databases">
        <authorList>
            <person name="Pinhassi J."/>
            <person name="Pedros-Alio C."/>
            <person name="Ferriera S."/>
            <person name="Johnson J."/>
            <person name="Kravitz S."/>
            <person name="Halpern A."/>
            <person name="Remington K."/>
            <person name="Beeson K."/>
            <person name="Tran B."/>
            <person name="Rogers Y.-H."/>
            <person name="Friedman R."/>
            <person name="Venter J.C."/>
        </authorList>
    </citation>
    <scope>NUCLEOTIDE SEQUENCE [LARGE SCALE GENOMIC DNA]</scope>
    <source>
        <strain evidence="2 3">RED65</strain>
    </source>
</reference>
<protein>
    <submittedName>
        <fullName evidence="2">Uncharacterized protein</fullName>
    </submittedName>
</protein>
<keyword evidence="1" id="KW-0812">Transmembrane</keyword>
<proteinExistence type="predicted"/>
<dbReference type="HOGENOM" id="CLU_1841219_0_0_6"/>
<dbReference type="OrthoDB" id="9931187at2"/>
<dbReference type="RefSeq" id="WP_007017311.1">
    <property type="nucleotide sequence ID" value="NZ_CH724113.1"/>
</dbReference>
<feature type="transmembrane region" description="Helical" evidence="1">
    <location>
        <begin position="101"/>
        <end position="121"/>
    </location>
</feature>
<feature type="transmembrane region" description="Helical" evidence="1">
    <location>
        <begin position="77"/>
        <end position="95"/>
    </location>
</feature>